<dbReference type="Pfam" id="PF19890">
    <property type="entry name" value="DUF6363"/>
    <property type="match status" value="1"/>
</dbReference>
<dbReference type="SUPFAM" id="SSF52151">
    <property type="entry name" value="FabD/lysophospholipase-like"/>
    <property type="match status" value="1"/>
</dbReference>
<dbReference type="PATRIC" id="fig|1300222.3.peg.4773"/>
<dbReference type="InterPro" id="IPR002641">
    <property type="entry name" value="PNPLA_dom"/>
</dbReference>
<dbReference type="InterPro" id="IPR037483">
    <property type="entry name" value="YjjU-like"/>
</dbReference>
<keyword evidence="3 4" id="KW-0443">Lipid metabolism</keyword>
<dbReference type="InterPro" id="IPR045943">
    <property type="entry name" value="DUF6363"/>
</dbReference>
<dbReference type="EMBL" id="APBN01000016">
    <property type="protein sequence ID" value="EMT50415.1"/>
    <property type="molecule type" value="Genomic_DNA"/>
</dbReference>
<dbReference type="RefSeq" id="WP_003391782.1">
    <property type="nucleotide sequence ID" value="NZ_APBN01000016.1"/>
</dbReference>
<organism evidence="6 7">
    <name type="scientific">Brevibacillus borstelensis AK1</name>
    <dbReference type="NCBI Taxonomy" id="1300222"/>
    <lineage>
        <taxon>Bacteria</taxon>
        <taxon>Bacillati</taxon>
        <taxon>Bacillota</taxon>
        <taxon>Bacilli</taxon>
        <taxon>Bacillales</taxon>
        <taxon>Paenibacillaceae</taxon>
        <taxon>Brevibacillus</taxon>
    </lineage>
</organism>
<dbReference type="InterPro" id="IPR016035">
    <property type="entry name" value="Acyl_Trfase/lysoPLipase"/>
</dbReference>
<keyword evidence="2 4" id="KW-0442">Lipid degradation</keyword>
<dbReference type="OrthoDB" id="9802424at2"/>
<dbReference type="InterPro" id="IPR050301">
    <property type="entry name" value="NTE"/>
</dbReference>
<dbReference type="AlphaFoldDB" id="M8E4L6"/>
<feature type="domain" description="PNPLA" evidence="5">
    <location>
        <begin position="6"/>
        <end position="174"/>
    </location>
</feature>
<dbReference type="Proteomes" id="UP000012081">
    <property type="component" value="Unassembled WGS sequence"/>
</dbReference>
<comment type="caution">
    <text evidence="6">The sequence shown here is derived from an EMBL/GenBank/DDBJ whole genome shotgun (WGS) entry which is preliminary data.</text>
</comment>
<accession>M8E4L6</accession>
<dbReference type="Gene3D" id="3.40.1090.10">
    <property type="entry name" value="Cytosolic phospholipase A2 catalytic domain"/>
    <property type="match status" value="2"/>
</dbReference>
<dbReference type="PROSITE" id="PS51635">
    <property type="entry name" value="PNPLA"/>
    <property type="match status" value="1"/>
</dbReference>
<feature type="short sequence motif" description="DGA/G" evidence="4">
    <location>
        <begin position="161"/>
        <end position="163"/>
    </location>
</feature>
<dbReference type="GO" id="GO:0016042">
    <property type="term" value="P:lipid catabolic process"/>
    <property type="evidence" value="ECO:0007669"/>
    <property type="project" value="UniProtKB-UniRule"/>
</dbReference>
<feature type="active site" description="Nucleophile" evidence="4">
    <location>
        <position position="39"/>
    </location>
</feature>
<dbReference type="Pfam" id="PF01734">
    <property type="entry name" value="Patatin"/>
    <property type="match status" value="1"/>
</dbReference>
<proteinExistence type="predicted"/>
<evidence type="ECO:0000256" key="3">
    <source>
        <dbReference type="ARBA" id="ARBA00023098"/>
    </source>
</evidence>
<dbReference type="PANTHER" id="PTHR14226:SF25">
    <property type="entry name" value="PHOSPHOESTERASE"/>
    <property type="match status" value="1"/>
</dbReference>
<keyword evidence="1 4" id="KW-0378">Hydrolase</keyword>
<evidence type="ECO:0000256" key="4">
    <source>
        <dbReference type="PROSITE-ProRule" id="PRU01161"/>
    </source>
</evidence>
<keyword evidence="7" id="KW-1185">Reference proteome</keyword>
<comment type="caution">
    <text evidence="4">Lacks conserved residue(s) required for the propagation of feature annotation.</text>
</comment>
<feature type="short sequence motif" description="GXGXXG" evidence="4">
    <location>
        <begin position="10"/>
        <end position="15"/>
    </location>
</feature>
<feature type="active site" description="Proton acceptor" evidence="4">
    <location>
        <position position="161"/>
    </location>
</feature>
<evidence type="ECO:0000259" key="5">
    <source>
        <dbReference type="PROSITE" id="PS51635"/>
    </source>
</evidence>
<name>M8E4L6_9BACL</name>
<dbReference type="CDD" id="cd07208">
    <property type="entry name" value="Pat_hypo_Ecoli_yjju_like"/>
    <property type="match status" value="1"/>
</dbReference>
<evidence type="ECO:0000256" key="1">
    <source>
        <dbReference type="ARBA" id="ARBA00022801"/>
    </source>
</evidence>
<dbReference type="STRING" id="1300222.I532_22717"/>
<sequence>MDSFGLVLQGGGMRGIYTSGVLDCFLEHELIAPYIIAVSAGACNALAYVAREKGVGKYMFIEHLCDMRHFSLRNLYRHGCMVGMDFIFEELPRRILTSSFQGLAQAPEKLVVAATDFKTGESIYFSKDEHDQELFLLAVRASCSIPLLSGTVCVQGAKMLDGGLADPIPIGKAIEDGNERNIIVRTGTEEFIRQPANLAWATDRLFPRYKHLMRVVFDHHRRYNDTLARIRQLREEQRAFVIAPSRPMNIRRVERNRNRLMELYTLGYEDAKRSLRPLYQWLEKVRL</sequence>
<dbReference type="PANTHER" id="PTHR14226">
    <property type="entry name" value="NEUROPATHY TARGET ESTERASE/SWISS CHEESE D.MELANOGASTER"/>
    <property type="match status" value="1"/>
</dbReference>
<dbReference type="GeneID" id="89498041"/>
<gene>
    <name evidence="6" type="ORF">I532_22717</name>
</gene>
<evidence type="ECO:0000313" key="6">
    <source>
        <dbReference type="EMBL" id="EMT50415.1"/>
    </source>
</evidence>
<evidence type="ECO:0000313" key="7">
    <source>
        <dbReference type="Proteomes" id="UP000012081"/>
    </source>
</evidence>
<protein>
    <submittedName>
        <fullName evidence="6">Esterase</fullName>
    </submittedName>
</protein>
<evidence type="ECO:0000256" key="2">
    <source>
        <dbReference type="ARBA" id="ARBA00022963"/>
    </source>
</evidence>
<reference evidence="6 7" key="1">
    <citation type="submission" date="2013-03" db="EMBL/GenBank/DDBJ databases">
        <title>Assembly of a new bacterial strain Brevibacillus borstelensis AK1.</title>
        <authorList>
            <person name="Rajan I."/>
            <person name="PoliReddy D."/>
            <person name="Sugumar T."/>
            <person name="Rathinam K."/>
            <person name="Alqarawi S."/>
            <person name="Khalil A.B."/>
            <person name="Sivakumar N."/>
        </authorList>
    </citation>
    <scope>NUCLEOTIDE SEQUENCE [LARGE SCALE GENOMIC DNA]</scope>
    <source>
        <strain evidence="6 7">AK1</strain>
    </source>
</reference>
<dbReference type="GO" id="GO:0016787">
    <property type="term" value="F:hydrolase activity"/>
    <property type="evidence" value="ECO:0007669"/>
    <property type="project" value="UniProtKB-UniRule"/>
</dbReference>